<feature type="domain" description="HTH gntR-type" evidence="4">
    <location>
        <begin position="13"/>
        <end position="80"/>
    </location>
</feature>
<dbReference type="SMART" id="SM00345">
    <property type="entry name" value="HTH_GNTR"/>
    <property type="match status" value="1"/>
</dbReference>
<dbReference type="PANTHER" id="PTHR43537:SF49">
    <property type="entry name" value="TRANSCRIPTIONAL REGULATORY PROTEIN"/>
    <property type="match status" value="1"/>
</dbReference>
<accession>A0ABV1KGM9</accession>
<dbReference type="InterPro" id="IPR036388">
    <property type="entry name" value="WH-like_DNA-bd_sf"/>
</dbReference>
<evidence type="ECO:0000256" key="3">
    <source>
        <dbReference type="ARBA" id="ARBA00023163"/>
    </source>
</evidence>
<dbReference type="SUPFAM" id="SSF46785">
    <property type="entry name" value="Winged helix' DNA-binding domain"/>
    <property type="match status" value="1"/>
</dbReference>
<dbReference type="PANTHER" id="PTHR43537">
    <property type="entry name" value="TRANSCRIPTIONAL REGULATOR, GNTR FAMILY"/>
    <property type="match status" value="1"/>
</dbReference>
<dbReference type="PROSITE" id="PS50949">
    <property type="entry name" value="HTH_GNTR"/>
    <property type="match status" value="1"/>
</dbReference>
<dbReference type="InterPro" id="IPR036390">
    <property type="entry name" value="WH_DNA-bd_sf"/>
</dbReference>
<protein>
    <submittedName>
        <fullName evidence="5">GntR family transcriptional regulator</fullName>
    </submittedName>
</protein>
<organism evidence="5 6">
    <name type="scientific">Pseudonocardia nematodicida</name>
    <dbReference type="NCBI Taxonomy" id="1206997"/>
    <lineage>
        <taxon>Bacteria</taxon>
        <taxon>Bacillati</taxon>
        <taxon>Actinomycetota</taxon>
        <taxon>Actinomycetes</taxon>
        <taxon>Pseudonocardiales</taxon>
        <taxon>Pseudonocardiaceae</taxon>
        <taxon>Pseudonocardia</taxon>
    </lineage>
</organism>
<dbReference type="Proteomes" id="UP001494902">
    <property type="component" value="Unassembled WGS sequence"/>
</dbReference>
<keyword evidence="6" id="KW-1185">Reference proteome</keyword>
<keyword evidence="2" id="KW-0238">DNA-binding</keyword>
<dbReference type="InterPro" id="IPR000524">
    <property type="entry name" value="Tscrpt_reg_HTH_GntR"/>
</dbReference>
<dbReference type="InterPro" id="IPR011711">
    <property type="entry name" value="GntR_C"/>
</dbReference>
<evidence type="ECO:0000256" key="2">
    <source>
        <dbReference type="ARBA" id="ARBA00023125"/>
    </source>
</evidence>
<evidence type="ECO:0000313" key="6">
    <source>
        <dbReference type="Proteomes" id="UP001494902"/>
    </source>
</evidence>
<dbReference type="RefSeq" id="WP_349300412.1">
    <property type="nucleotide sequence ID" value="NZ_JBEDNQ010000010.1"/>
</dbReference>
<dbReference type="EMBL" id="JBEDNQ010000010">
    <property type="protein sequence ID" value="MEQ3553341.1"/>
    <property type="molecule type" value="Genomic_DNA"/>
</dbReference>
<dbReference type="Pfam" id="PF00392">
    <property type="entry name" value="GntR"/>
    <property type="match status" value="1"/>
</dbReference>
<sequence length="224" mass="24482">MRATPADRPGPPRSKADYVYLSLLDDLRNARIPGGTPLRATEIAERLGVSITPVREALRRLENDRLIRYEQHHGATVVDLSPSALLEYYEVRAAVEGLGARLAAERITDAQKAMLRGIHSRMLEEAAAGRYELLGELSRELHLAITDIGGPSFLGAHARAVRNSFPVPAAASFWLSPEQARDHLAVHERMLAAIEAGDSEAAEQLMVSHVRFAGRYRSESAAGS</sequence>
<reference evidence="5 6" key="1">
    <citation type="submission" date="2024-03" db="EMBL/GenBank/DDBJ databases">
        <title>Draft genome sequence of Pseudonocardia nematodicida JCM 31783.</title>
        <authorList>
            <person name="Butdee W."/>
            <person name="Duangmal K."/>
        </authorList>
    </citation>
    <scope>NUCLEOTIDE SEQUENCE [LARGE SCALE GENOMIC DNA]</scope>
    <source>
        <strain evidence="5 6">JCM 31783</strain>
    </source>
</reference>
<dbReference type="Gene3D" id="1.10.10.10">
    <property type="entry name" value="Winged helix-like DNA-binding domain superfamily/Winged helix DNA-binding domain"/>
    <property type="match status" value="1"/>
</dbReference>
<dbReference type="SUPFAM" id="SSF48008">
    <property type="entry name" value="GntR ligand-binding domain-like"/>
    <property type="match status" value="1"/>
</dbReference>
<dbReference type="Pfam" id="PF07729">
    <property type="entry name" value="FCD"/>
    <property type="match status" value="1"/>
</dbReference>
<name>A0ABV1KGM9_9PSEU</name>
<comment type="caution">
    <text evidence="5">The sequence shown here is derived from an EMBL/GenBank/DDBJ whole genome shotgun (WGS) entry which is preliminary data.</text>
</comment>
<dbReference type="Gene3D" id="1.20.120.530">
    <property type="entry name" value="GntR ligand-binding domain-like"/>
    <property type="match status" value="1"/>
</dbReference>
<dbReference type="InterPro" id="IPR008920">
    <property type="entry name" value="TF_FadR/GntR_C"/>
</dbReference>
<evidence type="ECO:0000259" key="4">
    <source>
        <dbReference type="PROSITE" id="PS50949"/>
    </source>
</evidence>
<gene>
    <name evidence="5" type="ORF">WIS52_22955</name>
</gene>
<evidence type="ECO:0000256" key="1">
    <source>
        <dbReference type="ARBA" id="ARBA00023015"/>
    </source>
</evidence>
<dbReference type="SMART" id="SM00895">
    <property type="entry name" value="FCD"/>
    <property type="match status" value="1"/>
</dbReference>
<proteinExistence type="predicted"/>
<keyword evidence="3" id="KW-0804">Transcription</keyword>
<evidence type="ECO:0000313" key="5">
    <source>
        <dbReference type="EMBL" id="MEQ3553341.1"/>
    </source>
</evidence>
<keyword evidence="1" id="KW-0805">Transcription regulation</keyword>